<feature type="transmembrane region" description="Helical" evidence="2">
    <location>
        <begin position="64"/>
        <end position="84"/>
    </location>
</feature>
<feature type="transmembrane region" description="Helical" evidence="2">
    <location>
        <begin position="157"/>
        <end position="188"/>
    </location>
</feature>
<protein>
    <recommendedName>
        <fullName evidence="5">MARVEL domain-containing protein</fullName>
    </recommendedName>
</protein>
<keyword evidence="2" id="KW-0812">Transmembrane</keyword>
<gene>
    <name evidence="3" type="ORF">JI435_006910</name>
</gene>
<evidence type="ECO:0000256" key="1">
    <source>
        <dbReference type="SAM" id="MobiDB-lite"/>
    </source>
</evidence>
<evidence type="ECO:0000256" key="2">
    <source>
        <dbReference type="SAM" id="Phobius"/>
    </source>
</evidence>
<keyword evidence="2" id="KW-1133">Transmembrane helix</keyword>
<dbReference type="EMBL" id="CP069023">
    <property type="protein sequence ID" value="QRC91189.1"/>
    <property type="molecule type" value="Genomic_DNA"/>
</dbReference>
<dbReference type="PANTHER" id="PTHR37451">
    <property type="entry name" value="MARVEL DOMAIN"/>
    <property type="match status" value="1"/>
</dbReference>
<evidence type="ECO:0008006" key="5">
    <source>
        <dbReference type="Google" id="ProtNLM"/>
    </source>
</evidence>
<dbReference type="OrthoDB" id="5325022at2759"/>
<reference evidence="4" key="1">
    <citation type="journal article" date="2021" name="BMC Genomics">
        <title>Chromosome-level genome assembly and manually-curated proteome of model necrotroph Parastagonospora nodorum Sn15 reveals a genome-wide trove of candidate effector homologs, and redundancy of virulence-related functions within an accessory chromosome.</title>
        <authorList>
            <person name="Bertazzoni S."/>
            <person name="Jones D.A.B."/>
            <person name="Phan H.T."/>
            <person name="Tan K.-C."/>
            <person name="Hane J.K."/>
        </authorList>
    </citation>
    <scope>NUCLEOTIDE SEQUENCE [LARGE SCALE GENOMIC DNA]</scope>
    <source>
        <strain evidence="4">SN15 / ATCC MYA-4574 / FGSC 10173)</strain>
    </source>
</reference>
<feature type="region of interest" description="Disordered" evidence="1">
    <location>
        <begin position="306"/>
        <end position="361"/>
    </location>
</feature>
<keyword evidence="4" id="KW-1185">Reference proteome</keyword>
<dbReference type="VEuPathDB" id="FungiDB:JI435_006910"/>
<organism evidence="3 4">
    <name type="scientific">Phaeosphaeria nodorum (strain SN15 / ATCC MYA-4574 / FGSC 10173)</name>
    <name type="common">Glume blotch fungus</name>
    <name type="synonym">Parastagonospora nodorum</name>
    <dbReference type="NCBI Taxonomy" id="321614"/>
    <lineage>
        <taxon>Eukaryota</taxon>
        <taxon>Fungi</taxon>
        <taxon>Dikarya</taxon>
        <taxon>Ascomycota</taxon>
        <taxon>Pezizomycotina</taxon>
        <taxon>Dothideomycetes</taxon>
        <taxon>Pleosporomycetidae</taxon>
        <taxon>Pleosporales</taxon>
        <taxon>Pleosporineae</taxon>
        <taxon>Phaeosphaeriaceae</taxon>
        <taxon>Parastagonospora</taxon>
    </lineage>
</organism>
<sequence>MTTRKQQPLCHTALQEMDETTTQTQIDRAVLRCTTLFVHVMQLVLAVVVLGLDAYGVCYVAYNILIYSLIISVCTIPVCGYLIIAQTVLRKLYTPYTAGAYHAWMLMFWITDLGLASHLATMWSGHGCAEDFHDSSICVPFEKRDLQDARTKVSYRWYYMMLIAGVVLTACELTLWIVTTSLLVFAWWKRPSTDTEASSVTAPWPGRSHTISPHVNIPFEGTSSENTNYPDVFHIPAPNAPWDQPRSQHQEARHQIIPDASTDGGYSTQTSREIERDPLAGHLYVHSGMAPDRRLMRAKSLNRSIYGQPSMYRTSADERSGPPSDTQQIDWSERSSLGMMNPSLRSSMSTGRRVRRFTMGE</sequence>
<feature type="transmembrane region" description="Helical" evidence="2">
    <location>
        <begin position="29"/>
        <end position="52"/>
    </location>
</feature>
<keyword evidence="2" id="KW-0472">Membrane</keyword>
<accession>A0A7U2EU92</accession>
<evidence type="ECO:0000313" key="4">
    <source>
        <dbReference type="Proteomes" id="UP000663193"/>
    </source>
</evidence>
<feature type="compositionally biased region" description="Basic residues" evidence="1">
    <location>
        <begin position="352"/>
        <end position="361"/>
    </location>
</feature>
<dbReference type="Proteomes" id="UP000663193">
    <property type="component" value="Chromosome 1"/>
</dbReference>
<dbReference type="AlphaFoldDB" id="A0A7U2EU92"/>
<evidence type="ECO:0000313" key="3">
    <source>
        <dbReference type="EMBL" id="QRC91189.1"/>
    </source>
</evidence>
<dbReference type="RefSeq" id="XP_001791368.1">
    <property type="nucleotide sequence ID" value="XM_001791316.1"/>
</dbReference>
<proteinExistence type="predicted"/>
<dbReference type="OMA" id="TWMIASK"/>
<name>A0A7U2EU92_PHANO</name>
<dbReference type="KEGG" id="pno:SNOG_00691"/>
<dbReference type="PANTHER" id="PTHR37451:SF3">
    <property type="entry name" value="MARVEL DOMAIN-CONTAINING PROTEIN"/>
    <property type="match status" value="1"/>
</dbReference>